<dbReference type="Gene3D" id="3.40.50.12030">
    <property type="entry name" value="Uncharacterised protein family UPF0261, NC domain"/>
    <property type="match status" value="1"/>
</dbReference>
<dbReference type="Gene3D" id="3.40.50.12020">
    <property type="entry name" value="Uncharacterised protein family UPF0261, NN domain"/>
    <property type="match status" value="1"/>
</dbReference>
<dbReference type="PIRSF" id="PIRSF033271">
    <property type="entry name" value="UCP033271"/>
    <property type="match status" value="1"/>
</dbReference>
<dbReference type="PANTHER" id="PTHR31862">
    <property type="entry name" value="UPF0261 DOMAIN PROTEIN (AFU_ORTHOLOGUE AFUA_1G10120)"/>
    <property type="match status" value="1"/>
</dbReference>
<feature type="domain" description="UPF0261" evidence="1">
    <location>
        <begin position="6"/>
        <end position="179"/>
    </location>
</feature>
<comment type="caution">
    <text evidence="3">The sequence shown here is derived from an EMBL/GenBank/DDBJ whole genome shotgun (WGS) entry which is preliminary data.</text>
</comment>
<evidence type="ECO:0000313" key="4">
    <source>
        <dbReference type="Proteomes" id="UP001644719"/>
    </source>
</evidence>
<dbReference type="CDD" id="cd15488">
    <property type="entry name" value="Tm-1-like"/>
    <property type="match status" value="1"/>
</dbReference>
<name>A0ABX2H7H1_9FIRM</name>
<dbReference type="Pfam" id="PF06792">
    <property type="entry name" value="UPF0261"/>
    <property type="match status" value="1"/>
</dbReference>
<gene>
    <name evidence="3" type="ORF">G5B17_12160</name>
</gene>
<reference evidence="3 4" key="1">
    <citation type="journal article" date="2020" name="Cell Host Microbe">
        <title>Functional and Genomic Variation between Human-Derived Isolates of Lachnospiraceae Reveals Inter- and Intra-Species Diversity.</title>
        <authorList>
            <person name="Sorbara M.T."/>
            <person name="Littmann E.R."/>
            <person name="Fontana E."/>
            <person name="Moody T.U."/>
            <person name="Kohout C.E."/>
            <person name="Gjonbalaj M."/>
            <person name="Eaton V."/>
            <person name="Seok R."/>
            <person name="Leiner I.M."/>
            <person name="Pamer E.G."/>
        </authorList>
    </citation>
    <scope>NUCLEOTIDE SEQUENCE [LARGE SCALE GENOMIC DNA]</scope>
    <source>
        <strain evidence="3 4">MSK.17.74</strain>
    </source>
</reference>
<dbReference type="InterPro" id="IPR008322">
    <property type="entry name" value="UPF0261"/>
</dbReference>
<dbReference type="RefSeq" id="WP_173736079.1">
    <property type="nucleotide sequence ID" value="NZ_JAAITS010000033.1"/>
</dbReference>
<accession>A0ABX2H7H1</accession>
<evidence type="ECO:0000259" key="1">
    <source>
        <dbReference type="Pfam" id="PF06792"/>
    </source>
</evidence>
<organism evidence="3 4">
    <name type="scientific">Blautia faecis</name>
    <dbReference type="NCBI Taxonomy" id="871665"/>
    <lineage>
        <taxon>Bacteria</taxon>
        <taxon>Bacillati</taxon>
        <taxon>Bacillota</taxon>
        <taxon>Clostridia</taxon>
        <taxon>Lachnospirales</taxon>
        <taxon>Lachnospiraceae</taxon>
        <taxon>Blautia</taxon>
    </lineage>
</organism>
<dbReference type="InterPro" id="IPR056778">
    <property type="entry name" value="UPF0261_C"/>
</dbReference>
<dbReference type="InterPro" id="IPR044122">
    <property type="entry name" value="UPF0261_N"/>
</dbReference>
<keyword evidence="4" id="KW-1185">Reference proteome</keyword>
<dbReference type="Pfam" id="PF23189">
    <property type="entry name" value="UPF0261_C"/>
    <property type="match status" value="1"/>
</dbReference>
<evidence type="ECO:0000313" key="3">
    <source>
        <dbReference type="EMBL" id="NSG86144.1"/>
    </source>
</evidence>
<proteinExistence type="predicted"/>
<dbReference type="PANTHER" id="PTHR31862:SF1">
    <property type="entry name" value="UPF0261 DOMAIN PROTEIN (AFU_ORTHOLOGUE AFUA_1G10120)"/>
    <property type="match status" value="1"/>
</dbReference>
<evidence type="ECO:0000259" key="2">
    <source>
        <dbReference type="Pfam" id="PF23189"/>
    </source>
</evidence>
<protein>
    <submittedName>
        <fullName evidence="3">UPF0261 family protein</fullName>
    </submittedName>
</protein>
<dbReference type="EMBL" id="JAAITS010000033">
    <property type="protein sequence ID" value="NSG86144.1"/>
    <property type="molecule type" value="Genomic_DNA"/>
</dbReference>
<dbReference type="Proteomes" id="UP001644719">
    <property type="component" value="Unassembled WGS sequence"/>
</dbReference>
<feature type="domain" description="UPF0261" evidence="2">
    <location>
        <begin position="189"/>
        <end position="407"/>
    </location>
</feature>
<dbReference type="InterPro" id="IPR051353">
    <property type="entry name" value="Tobamovirus_resist_UPF0261"/>
</dbReference>
<dbReference type="NCBIfam" id="NF002674">
    <property type="entry name" value="PRK02399.1-2"/>
    <property type="match status" value="1"/>
</dbReference>
<sequence>MEPEKKTILMLGTFDSKGNEFQYLYEELLRRGVAVMTMDVGVFKPQGHFHVDITSEEVAESGGRLLKDIRARGDRGEAMKYMSLGARSIALSLQKKGIIQGIISMGGGGGTSVAATAMQGLPLGFPKVCISTLASGNTQEYVGTKDIVLFPSIVDICGINRFSRMIMSRAAGAVCGMVELDPIISQNDKPVIAISMFGNSTPCVEKCSKILNEKGFATVIFHATGSGGKAMEDFIVEGNCIACLDITTTEWADEICGGILSAGSTRLDGPGKAHIPHLIVPGCLDMVNFGTMDTVPEKYVIAERKFYNWNPMVTLMRTNEKENEILGKILAEKANESLSPVAFLFPLEGISILDGVNQPFCDWKTDKILFESIRKNVKEGIPIKSVEANLNDDLFAEAAVENLLELMNK</sequence>